<dbReference type="InterPro" id="IPR009078">
    <property type="entry name" value="Ferritin-like_SF"/>
</dbReference>
<dbReference type="InterPro" id="IPR012348">
    <property type="entry name" value="RNR-like"/>
</dbReference>
<evidence type="ECO:0000313" key="1">
    <source>
        <dbReference type="EMBL" id="CDO58785.1"/>
    </source>
</evidence>
<dbReference type="KEGG" id="pect:BN1012_Phect571"/>
<protein>
    <recommendedName>
        <fullName evidence="3">DUF3066 domain-containing protein</fullName>
    </recommendedName>
</protein>
<gene>
    <name evidence="1" type="ORF">BN1012_Phect571</name>
</gene>
<dbReference type="CDD" id="cd00657">
    <property type="entry name" value="Ferritin_like"/>
    <property type="match status" value="1"/>
</dbReference>
<dbReference type="PATRIC" id="fig|1458461.3.peg.572"/>
<organism evidence="1 2">
    <name type="scientific">Candidatus Phaeomarinibacter ectocarpi</name>
    <dbReference type="NCBI Taxonomy" id="1458461"/>
    <lineage>
        <taxon>Bacteria</taxon>
        <taxon>Pseudomonadati</taxon>
        <taxon>Pseudomonadota</taxon>
        <taxon>Alphaproteobacteria</taxon>
        <taxon>Hyphomicrobiales</taxon>
        <taxon>Parvibaculaceae</taxon>
        <taxon>Candidatus Phaeomarinibacter</taxon>
    </lineage>
</organism>
<name>X5MKP9_9HYPH</name>
<evidence type="ECO:0000313" key="2">
    <source>
        <dbReference type="Proteomes" id="UP000032160"/>
    </source>
</evidence>
<dbReference type="SUPFAM" id="SSF47240">
    <property type="entry name" value="Ferritin-like"/>
    <property type="match status" value="1"/>
</dbReference>
<proteinExistence type="predicted"/>
<reference evidence="1 2" key="1">
    <citation type="journal article" date="2014" name="Front. Genet.">
        <title>Genome and metabolic network of "Candidatus Phaeomarinobacter ectocarpi" Ec32, a new candidate genus of Alphaproteobacteria frequently associated with brown algae.</title>
        <authorList>
            <person name="Dittami S.M."/>
            <person name="Barbeyron T."/>
            <person name="Boyen C."/>
            <person name="Cambefort J."/>
            <person name="Collet G."/>
            <person name="Delage L."/>
            <person name="Gobet A."/>
            <person name="Groisillier A."/>
            <person name="Leblanc C."/>
            <person name="Michel G."/>
            <person name="Scornet D."/>
            <person name="Siegel A."/>
            <person name="Tapia J.E."/>
            <person name="Tonon T."/>
        </authorList>
    </citation>
    <scope>NUCLEOTIDE SEQUENCE [LARGE SCALE GENOMIC DNA]</scope>
    <source>
        <strain evidence="1 2">Ec32</strain>
    </source>
</reference>
<sequence length="378" mass="42619">MSNSANDQTKFTVDAAYEAVAPDDFAAMIEVDRYGSRSDAFDKIISATHDHFWDPMDTRYIDFSAPFDMEKEFLFDPEQSFELRTAIGDKLDEKQKIKLVNLDTQWSLSSILHGEAGALSLSASLCHILKDPGAQEYAANQTREEARHVTGFSNYIKARWGKPVACGPALQNLLVELVNSPLVWKKIVGMQMMVEGLAMGAFASFYRWGRDPLLVKLMQLTMTDEAFHHKFGKIWADRTVPNVPAAERDQIEDWAWEVFQVLLYNLGSPEQKKHIYAEVGLDWEWVQGAFMEALTDENIQEDMKEQENIFRVLIKTLLNAGIITDRTASNYAAFVNIKELQQEGDRMVGDEIAEDGIKFLLGINGGKFVSPNSTVAAE</sequence>
<dbReference type="Proteomes" id="UP000032160">
    <property type="component" value="Chromosome I"/>
</dbReference>
<dbReference type="Gene3D" id="1.10.620.20">
    <property type="entry name" value="Ribonucleotide Reductase, subunit A"/>
    <property type="match status" value="1"/>
</dbReference>
<dbReference type="RefSeq" id="WP_043949646.1">
    <property type="nucleotide sequence ID" value="NZ_HG966617.1"/>
</dbReference>
<dbReference type="GO" id="GO:0016491">
    <property type="term" value="F:oxidoreductase activity"/>
    <property type="evidence" value="ECO:0007669"/>
    <property type="project" value="InterPro"/>
</dbReference>
<dbReference type="HOGENOM" id="CLU_737426_0_0_5"/>
<accession>X5MKP9</accession>
<dbReference type="OrthoDB" id="5500270at2"/>
<keyword evidence="2" id="KW-1185">Reference proteome</keyword>
<dbReference type="AlphaFoldDB" id="X5MKP9"/>
<dbReference type="STRING" id="1458461.BN1012_Phect571"/>
<evidence type="ECO:0008006" key="3">
    <source>
        <dbReference type="Google" id="ProtNLM"/>
    </source>
</evidence>
<dbReference type="EMBL" id="HG966617">
    <property type="protein sequence ID" value="CDO58785.1"/>
    <property type="molecule type" value="Genomic_DNA"/>
</dbReference>